<comment type="caution">
    <text evidence="2">The sequence shown here is derived from an EMBL/GenBank/DDBJ whole genome shotgun (WGS) entry which is preliminary data.</text>
</comment>
<keyword evidence="1" id="KW-0732">Signal</keyword>
<evidence type="ECO:0000256" key="1">
    <source>
        <dbReference type="SAM" id="SignalP"/>
    </source>
</evidence>
<protein>
    <recommendedName>
        <fullName evidence="4">DUF481 domain-containing protein</fullName>
    </recommendedName>
</protein>
<dbReference type="Proteomes" id="UP001500791">
    <property type="component" value="Unassembled WGS sequence"/>
</dbReference>
<sequence length="322" mass="36132">MIRLTIAALMVATSSIALSAHAQTVETAQDVAREQHRERTVEGFTPRAAVGADLFYSTDADDTEVLKVGANLDWKWKGPDEYLGLRVENASFSPNGQHSRDEQRVYLRAADKTGDWTWKVMAGTDGNTALGAASIHNDARFRQEYFIEREVLETPQGVDDGIYYTFVGGAVDLPINDRNNLTFVAGVQDFTGENVRTHLRATFVHVVKPEWGLSAQMRVRYFHSSHPGEFDYFSPEDYVEVMPVIQMRRYYGGWRYLIAGGIGGQKATGDDWHQARYFNAQVISPPVREWAVTAGITYSNTPIASGYTYDYTQFNVGLTRAF</sequence>
<dbReference type="EMBL" id="BAAAEJ010000009">
    <property type="protein sequence ID" value="GAA0398726.1"/>
    <property type="molecule type" value="Genomic_DNA"/>
</dbReference>
<organism evidence="2 3">
    <name type="scientific">Brevundimonas terrae</name>
    <dbReference type="NCBI Taxonomy" id="363631"/>
    <lineage>
        <taxon>Bacteria</taxon>
        <taxon>Pseudomonadati</taxon>
        <taxon>Pseudomonadota</taxon>
        <taxon>Alphaproteobacteria</taxon>
        <taxon>Caulobacterales</taxon>
        <taxon>Caulobacteraceae</taxon>
        <taxon>Brevundimonas</taxon>
    </lineage>
</organism>
<keyword evidence="3" id="KW-1185">Reference proteome</keyword>
<evidence type="ECO:0008006" key="4">
    <source>
        <dbReference type="Google" id="ProtNLM"/>
    </source>
</evidence>
<reference evidence="2 3" key="1">
    <citation type="journal article" date="2019" name="Int. J. Syst. Evol. Microbiol.">
        <title>The Global Catalogue of Microorganisms (GCM) 10K type strain sequencing project: providing services to taxonomists for standard genome sequencing and annotation.</title>
        <authorList>
            <consortium name="The Broad Institute Genomics Platform"/>
            <consortium name="The Broad Institute Genome Sequencing Center for Infectious Disease"/>
            <person name="Wu L."/>
            <person name="Ma J."/>
        </authorList>
    </citation>
    <scope>NUCLEOTIDE SEQUENCE [LARGE SCALE GENOMIC DNA]</scope>
    <source>
        <strain evidence="2 3">JCM 13476</strain>
    </source>
</reference>
<feature type="chain" id="PRO_5047158879" description="DUF481 domain-containing protein" evidence="1">
    <location>
        <begin position="23"/>
        <end position="322"/>
    </location>
</feature>
<feature type="signal peptide" evidence="1">
    <location>
        <begin position="1"/>
        <end position="22"/>
    </location>
</feature>
<evidence type="ECO:0000313" key="3">
    <source>
        <dbReference type="Proteomes" id="UP001500791"/>
    </source>
</evidence>
<dbReference type="RefSeq" id="WP_167178196.1">
    <property type="nucleotide sequence ID" value="NZ_BAAAEJ010000009.1"/>
</dbReference>
<gene>
    <name evidence="2" type="ORF">GCM10009093_26610</name>
</gene>
<proteinExistence type="predicted"/>
<accession>A0ABN0YKM1</accession>
<evidence type="ECO:0000313" key="2">
    <source>
        <dbReference type="EMBL" id="GAA0398726.1"/>
    </source>
</evidence>
<name>A0ABN0YKM1_9CAUL</name>